<gene>
    <name evidence="1" type="ORF">GCM10023095_09350</name>
</gene>
<keyword evidence="2" id="KW-1185">Reference proteome</keyword>
<evidence type="ECO:0000313" key="1">
    <source>
        <dbReference type="EMBL" id="GAA4495669.1"/>
    </source>
</evidence>
<evidence type="ECO:0008006" key="3">
    <source>
        <dbReference type="Google" id="ProtNLM"/>
    </source>
</evidence>
<proteinExistence type="predicted"/>
<organism evidence="1 2">
    <name type="scientific">Pseudaeromonas paramecii</name>
    <dbReference type="NCBI Taxonomy" id="2138166"/>
    <lineage>
        <taxon>Bacteria</taxon>
        <taxon>Pseudomonadati</taxon>
        <taxon>Pseudomonadota</taxon>
        <taxon>Gammaproteobacteria</taxon>
        <taxon>Aeromonadales</taxon>
        <taxon>Aeromonadaceae</taxon>
        <taxon>Pseudaeromonas</taxon>
    </lineage>
</organism>
<name>A0ABP8Q3I5_9GAMM</name>
<dbReference type="RefSeq" id="WP_345010559.1">
    <property type="nucleotide sequence ID" value="NZ_BAABFC010000006.1"/>
</dbReference>
<accession>A0ABP8Q3I5</accession>
<dbReference type="InterPro" id="IPR011990">
    <property type="entry name" value="TPR-like_helical_dom_sf"/>
</dbReference>
<protein>
    <recommendedName>
        <fullName evidence="3">Tetratricopeptide repeat protein</fullName>
    </recommendedName>
</protein>
<dbReference type="EMBL" id="BAABFC010000006">
    <property type="protein sequence ID" value="GAA4495669.1"/>
    <property type="molecule type" value="Genomic_DNA"/>
</dbReference>
<dbReference type="Proteomes" id="UP001501321">
    <property type="component" value="Unassembled WGS sequence"/>
</dbReference>
<sequence>MTLSDTHFTDNELFHLAIAAARQQQHEDTQRHLKTLLARNPEHAEAHYLLGTAYVSLGMMPRRSSVSFSYKAPVKSTTIGCQMGDSSPFQTAA</sequence>
<dbReference type="Pfam" id="PF14559">
    <property type="entry name" value="TPR_19"/>
    <property type="match status" value="1"/>
</dbReference>
<evidence type="ECO:0000313" key="2">
    <source>
        <dbReference type="Proteomes" id="UP001501321"/>
    </source>
</evidence>
<dbReference type="SUPFAM" id="SSF48452">
    <property type="entry name" value="TPR-like"/>
    <property type="match status" value="1"/>
</dbReference>
<comment type="caution">
    <text evidence="1">The sequence shown here is derived from an EMBL/GenBank/DDBJ whole genome shotgun (WGS) entry which is preliminary data.</text>
</comment>
<dbReference type="Gene3D" id="1.25.40.10">
    <property type="entry name" value="Tetratricopeptide repeat domain"/>
    <property type="match status" value="1"/>
</dbReference>
<reference evidence="2" key="1">
    <citation type="journal article" date="2019" name="Int. J. Syst. Evol. Microbiol.">
        <title>The Global Catalogue of Microorganisms (GCM) 10K type strain sequencing project: providing services to taxonomists for standard genome sequencing and annotation.</title>
        <authorList>
            <consortium name="The Broad Institute Genomics Platform"/>
            <consortium name="The Broad Institute Genome Sequencing Center for Infectious Disease"/>
            <person name="Wu L."/>
            <person name="Ma J."/>
        </authorList>
    </citation>
    <scope>NUCLEOTIDE SEQUENCE [LARGE SCALE GENOMIC DNA]</scope>
    <source>
        <strain evidence="2">JCM 32226</strain>
    </source>
</reference>